<feature type="compositionally biased region" description="Basic and acidic residues" evidence="1">
    <location>
        <begin position="31"/>
        <end position="41"/>
    </location>
</feature>
<protein>
    <submittedName>
        <fullName evidence="2">Uncharacterized protein</fullName>
    </submittedName>
</protein>
<reference evidence="2 3" key="1">
    <citation type="journal article" date="2023" name="Plants (Basel)">
        <title>Bridging the Gap: Combining Genomics and Transcriptomics Approaches to Understand Stylosanthes scabra, an Orphan Legume from the Brazilian Caatinga.</title>
        <authorList>
            <person name="Ferreira-Neto J.R.C."/>
            <person name="da Silva M.D."/>
            <person name="Binneck E."/>
            <person name="de Melo N.F."/>
            <person name="da Silva R.H."/>
            <person name="de Melo A.L.T.M."/>
            <person name="Pandolfi V."/>
            <person name="Bustamante F.O."/>
            <person name="Brasileiro-Vidal A.C."/>
            <person name="Benko-Iseppon A.M."/>
        </authorList>
    </citation>
    <scope>NUCLEOTIDE SEQUENCE [LARGE SCALE GENOMIC DNA]</scope>
    <source>
        <tissue evidence="2">Leaves</tissue>
    </source>
</reference>
<proteinExistence type="predicted"/>
<evidence type="ECO:0000256" key="1">
    <source>
        <dbReference type="SAM" id="MobiDB-lite"/>
    </source>
</evidence>
<evidence type="ECO:0000313" key="2">
    <source>
        <dbReference type="EMBL" id="MED6205546.1"/>
    </source>
</evidence>
<name>A0ABU6Y6K7_9FABA</name>
<keyword evidence="3" id="KW-1185">Reference proteome</keyword>
<comment type="caution">
    <text evidence="2">The sequence shown here is derived from an EMBL/GenBank/DDBJ whole genome shotgun (WGS) entry which is preliminary data.</text>
</comment>
<dbReference type="Proteomes" id="UP001341840">
    <property type="component" value="Unassembled WGS sequence"/>
</dbReference>
<evidence type="ECO:0000313" key="3">
    <source>
        <dbReference type="Proteomes" id="UP001341840"/>
    </source>
</evidence>
<feature type="region of interest" description="Disordered" evidence="1">
    <location>
        <begin position="31"/>
        <end position="63"/>
    </location>
</feature>
<sequence length="148" mass="17323">MRDEFLDKKMNVQQLETSLRKLLERQTQEVEIASDARERGGRGRRNRRVTKPPEKENSKHPSTLEVLSEELPMKFKYPVDKEPYDGTSDHKHYLDTFNNRMVLLNASDAVKYKAVTITLKKDAQKSEWSKSFLKLHHSEKAHKDTRVG</sequence>
<accession>A0ABU6Y6K7</accession>
<organism evidence="2 3">
    <name type="scientific">Stylosanthes scabra</name>
    <dbReference type="NCBI Taxonomy" id="79078"/>
    <lineage>
        <taxon>Eukaryota</taxon>
        <taxon>Viridiplantae</taxon>
        <taxon>Streptophyta</taxon>
        <taxon>Embryophyta</taxon>
        <taxon>Tracheophyta</taxon>
        <taxon>Spermatophyta</taxon>
        <taxon>Magnoliopsida</taxon>
        <taxon>eudicotyledons</taxon>
        <taxon>Gunneridae</taxon>
        <taxon>Pentapetalae</taxon>
        <taxon>rosids</taxon>
        <taxon>fabids</taxon>
        <taxon>Fabales</taxon>
        <taxon>Fabaceae</taxon>
        <taxon>Papilionoideae</taxon>
        <taxon>50 kb inversion clade</taxon>
        <taxon>dalbergioids sensu lato</taxon>
        <taxon>Dalbergieae</taxon>
        <taxon>Pterocarpus clade</taxon>
        <taxon>Stylosanthes</taxon>
    </lineage>
</organism>
<gene>
    <name evidence="2" type="ORF">PIB30_018721</name>
</gene>
<dbReference type="EMBL" id="JASCZI010241712">
    <property type="protein sequence ID" value="MED6205546.1"/>
    <property type="molecule type" value="Genomic_DNA"/>
</dbReference>